<dbReference type="AlphaFoldDB" id="A0AA42TEX4"/>
<evidence type="ECO:0000313" key="2">
    <source>
        <dbReference type="EMBL" id="MDH1234450.1"/>
    </source>
</evidence>
<organism evidence="2 3">
    <name type="scientific">Stutzerimonas stutzeri</name>
    <name type="common">Pseudomonas stutzeri</name>
    <dbReference type="NCBI Taxonomy" id="316"/>
    <lineage>
        <taxon>Bacteria</taxon>
        <taxon>Pseudomonadati</taxon>
        <taxon>Pseudomonadota</taxon>
        <taxon>Gammaproteobacteria</taxon>
        <taxon>Pseudomonadales</taxon>
        <taxon>Pseudomonadaceae</taxon>
        <taxon>Stutzerimonas</taxon>
    </lineage>
</organism>
<dbReference type="RefSeq" id="WP_239664563.1">
    <property type="nucleotide sequence ID" value="NZ_JAOCAE010000001.1"/>
</dbReference>
<dbReference type="Pfam" id="PF12684">
    <property type="entry name" value="DUF3799"/>
    <property type="match status" value="1"/>
</dbReference>
<dbReference type="Proteomes" id="UP001158500">
    <property type="component" value="Unassembled WGS sequence"/>
</dbReference>
<dbReference type="InterPro" id="IPR011604">
    <property type="entry name" value="PDDEXK-like_dom_sf"/>
</dbReference>
<evidence type="ECO:0000259" key="1">
    <source>
        <dbReference type="Pfam" id="PF12684"/>
    </source>
</evidence>
<comment type="caution">
    <text evidence="2">The sequence shown here is derived from an EMBL/GenBank/DDBJ whole genome shotgun (WGS) entry which is preliminary data.</text>
</comment>
<dbReference type="InterPro" id="IPR024432">
    <property type="entry name" value="Put_RecE_PDDEXK-like_dom"/>
</dbReference>
<protein>
    <submittedName>
        <fullName evidence="2">PD-(D/E)XK nuclease-like domain-containing protein</fullName>
    </submittedName>
</protein>
<sequence length="277" mass="31116">MNAPVEAITPGYYRDLSNEAYHGGPGVSKSQLDLIHKSPALYQWSKAAPEDEEKKSALNIGDAVHAILLEPHRFAEQYAIGPADAPRNTKAGKEKWEEFEAGLNGQTVLTADEGRKVMLIRESVMAHPHARWLIEAEGDAEASIYWKEQTTGLLARCRPDKTITSLGWIADVKTTGDMEKFARSVYEYRYHVQDPFYCDGYAAHFGEQPAAFVFLVVSTSIECGKYPVRLFTLDHEAKSIGRDTYIEDMATYADCIRTGEWSGVETLSLPYWAKDRR</sequence>
<reference evidence="2" key="1">
    <citation type="submission" date="2022-09" db="EMBL/GenBank/DDBJ databases">
        <title>Intensive care unit water sources are persistently colonized with multi-drug resistant bacteria and are the site of extensive horizontal gene transfer of antibiotic resistance genes.</title>
        <authorList>
            <person name="Diorio-Toth L."/>
        </authorList>
    </citation>
    <scope>NUCLEOTIDE SEQUENCE</scope>
    <source>
        <strain evidence="2">GD03947</strain>
    </source>
</reference>
<evidence type="ECO:0000313" key="3">
    <source>
        <dbReference type="Proteomes" id="UP001158500"/>
    </source>
</evidence>
<proteinExistence type="predicted"/>
<dbReference type="EMBL" id="JAOCAE010000001">
    <property type="protein sequence ID" value="MDH1234450.1"/>
    <property type="molecule type" value="Genomic_DNA"/>
</dbReference>
<name>A0AA42TEX4_STUST</name>
<gene>
    <name evidence="2" type="ORF">N5C32_00170</name>
</gene>
<dbReference type="Gene3D" id="3.90.320.10">
    <property type="match status" value="1"/>
</dbReference>
<feature type="domain" description="Putative exodeoxyribonuclease 8 PDDEXK-like" evidence="1">
    <location>
        <begin position="28"/>
        <end position="262"/>
    </location>
</feature>
<accession>A0AA42TEX4</accession>